<accession>A0A1H3IX67</accession>
<organism evidence="1 2">
    <name type="scientific">Allochromatium warmingii</name>
    <name type="common">Chromatium warmingii</name>
    <dbReference type="NCBI Taxonomy" id="61595"/>
    <lineage>
        <taxon>Bacteria</taxon>
        <taxon>Pseudomonadati</taxon>
        <taxon>Pseudomonadota</taxon>
        <taxon>Gammaproteobacteria</taxon>
        <taxon>Chromatiales</taxon>
        <taxon>Chromatiaceae</taxon>
        <taxon>Allochromatium</taxon>
    </lineage>
</organism>
<sequence length="294" mass="34217">MKYLISFADSRMRRSLERLSKQASEFSIFNAIYLLDECDLSSEFRRQFKDRLIFGSRGYGYWSWKPEVIASVLDKISDGDCLLYLDAGCHLNLRGKKRLIEYFDILEKADKGIIAFQADAPNSENSNLRYDGRKLFNQPNLHYIKGDLLDYFETRGNTAILNAQAIGAGVILIKKSKDSVAIINEWKKIIWERFDLVDDTPSVSPNLLGFIEHRHDQAIWTLLCIKHCVKTLSAYEYWYPKSNTEKLIPDWDALQNFPIHAKRDKDFGYLRNTVIKLNRLSYRLESAILKLKNI</sequence>
<name>A0A1H3IX67_ALLWA</name>
<dbReference type="RefSeq" id="WP_143117070.1">
    <property type="nucleotide sequence ID" value="NZ_FNOW01000049.1"/>
</dbReference>
<evidence type="ECO:0000313" key="1">
    <source>
        <dbReference type="EMBL" id="SDY32242.1"/>
    </source>
</evidence>
<dbReference type="Proteomes" id="UP000198672">
    <property type="component" value="Unassembled WGS sequence"/>
</dbReference>
<dbReference type="OrthoDB" id="9804725at2"/>
<dbReference type="EMBL" id="FNOW01000049">
    <property type="protein sequence ID" value="SDY32242.1"/>
    <property type="molecule type" value="Genomic_DNA"/>
</dbReference>
<gene>
    <name evidence="1" type="ORF">SAMN05421644_14910</name>
</gene>
<proteinExistence type="predicted"/>
<protein>
    <recommendedName>
        <fullName evidence="3">Rhamnan synthesis protein F</fullName>
    </recommendedName>
</protein>
<reference evidence="2" key="1">
    <citation type="submission" date="2016-10" db="EMBL/GenBank/DDBJ databases">
        <authorList>
            <person name="Varghese N."/>
            <person name="Submissions S."/>
        </authorList>
    </citation>
    <scope>NUCLEOTIDE SEQUENCE [LARGE SCALE GENOMIC DNA]</scope>
    <source>
        <strain evidence="2">DSM 173</strain>
    </source>
</reference>
<evidence type="ECO:0000313" key="2">
    <source>
        <dbReference type="Proteomes" id="UP000198672"/>
    </source>
</evidence>
<evidence type="ECO:0008006" key="3">
    <source>
        <dbReference type="Google" id="ProtNLM"/>
    </source>
</evidence>
<dbReference type="STRING" id="61595.SAMN05421644_14910"/>
<keyword evidence="2" id="KW-1185">Reference proteome</keyword>
<dbReference type="AlphaFoldDB" id="A0A1H3IX67"/>